<name>A0A420CMD6_9FLAO</name>
<evidence type="ECO:0000313" key="3">
    <source>
        <dbReference type="Proteomes" id="UP000285906"/>
    </source>
</evidence>
<keyword evidence="4" id="KW-1185">Reference proteome</keyword>
<protein>
    <submittedName>
        <fullName evidence="2">Uncharacterized protein</fullName>
    </submittedName>
</protein>
<reference evidence="1" key="1">
    <citation type="journal article" date="2014" name="Int. J. Syst. Evol. Microbiol.">
        <title>Complete genome of a new Firmicutes species belonging to the dominant human colonic microbiota ('Ruminococcus bicirculans') reveals two chromosomes and a selective capacity to utilize plant glucans.</title>
        <authorList>
            <consortium name="NISC Comparative Sequencing Program"/>
            <person name="Wegmann U."/>
            <person name="Louis P."/>
            <person name="Goesmann A."/>
            <person name="Henrissat B."/>
            <person name="Duncan S.H."/>
            <person name="Flint H.J."/>
        </authorList>
    </citation>
    <scope>NUCLEOTIDE SEQUENCE</scope>
    <source>
        <strain evidence="1">CCM 8490</strain>
    </source>
</reference>
<evidence type="ECO:0000313" key="2">
    <source>
        <dbReference type="EMBL" id="RKE79604.1"/>
    </source>
</evidence>
<dbReference type="RefSeq" id="WP_120214791.1">
    <property type="nucleotide sequence ID" value="NZ_BMCW01000009.1"/>
</dbReference>
<sequence>MNFLIERNKLLKKLEDLIYEIPENRILTSLKNTLNEQDSILTLNGTLSRTVVDSLQVETNIGNEILTFEQYFRNPLNIIESQELKKVISYLIKKRITINFIGKAWSNVDSVWIYFDTILNIPKLREKLSLSDNIIEHKNIDPRSGLELGFIDEMTNEGVMGNLKI</sequence>
<accession>A0A420CMD6</accession>
<dbReference type="EMBL" id="BMCW01000009">
    <property type="protein sequence ID" value="GGG66445.1"/>
    <property type="molecule type" value="Genomic_DNA"/>
</dbReference>
<proteinExistence type="predicted"/>
<organism evidence="2 3">
    <name type="scientific">Epilithonimonas arachidiradicis</name>
    <dbReference type="NCBI Taxonomy" id="1617282"/>
    <lineage>
        <taxon>Bacteria</taxon>
        <taxon>Pseudomonadati</taxon>
        <taxon>Bacteroidota</taxon>
        <taxon>Flavobacteriia</taxon>
        <taxon>Flavobacteriales</taxon>
        <taxon>Weeksellaceae</taxon>
        <taxon>Chryseobacterium group</taxon>
        <taxon>Epilithonimonas</taxon>
    </lineage>
</organism>
<reference evidence="1" key="4">
    <citation type="submission" date="2024-05" db="EMBL/GenBank/DDBJ databases">
        <authorList>
            <person name="Sun Q."/>
            <person name="Sedlacek I."/>
        </authorList>
    </citation>
    <scope>NUCLEOTIDE SEQUENCE</scope>
    <source>
        <strain evidence="1">CCM 8490</strain>
    </source>
</reference>
<evidence type="ECO:0000313" key="1">
    <source>
        <dbReference type="EMBL" id="GGG66445.1"/>
    </source>
</evidence>
<reference evidence="2 3" key="2">
    <citation type="submission" date="2018-09" db="EMBL/GenBank/DDBJ databases">
        <title>Genomic Encyclopedia of Archaeal and Bacterial Type Strains, Phase II (KMG-II): from individual species to whole genera.</title>
        <authorList>
            <person name="Goeker M."/>
        </authorList>
    </citation>
    <scope>NUCLEOTIDE SEQUENCE [LARGE SCALE GENOMIC DNA]</scope>
    <source>
        <strain evidence="2 3">DSM 27620</strain>
    </source>
</reference>
<dbReference type="EMBL" id="RAQH01000011">
    <property type="protein sequence ID" value="RKE79604.1"/>
    <property type="molecule type" value="Genomic_DNA"/>
</dbReference>
<comment type="caution">
    <text evidence="2">The sequence shown here is derived from an EMBL/GenBank/DDBJ whole genome shotgun (WGS) entry which is preliminary data.</text>
</comment>
<reference evidence="4" key="3">
    <citation type="journal article" date="2019" name="Int. J. Syst. Evol. Microbiol.">
        <title>The Global Catalogue of Microorganisms (GCM) 10K type strain sequencing project: providing services to taxonomists for standard genome sequencing and annotation.</title>
        <authorList>
            <consortium name="The Broad Institute Genomics Platform"/>
            <consortium name="The Broad Institute Genome Sequencing Center for Infectious Disease"/>
            <person name="Wu L."/>
            <person name="Ma J."/>
        </authorList>
    </citation>
    <scope>NUCLEOTIDE SEQUENCE [LARGE SCALE GENOMIC DNA]</scope>
    <source>
        <strain evidence="4">CCM 8490</strain>
    </source>
</reference>
<evidence type="ECO:0000313" key="4">
    <source>
        <dbReference type="Proteomes" id="UP000658202"/>
    </source>
</evidence>
<gene>
    <name evidence="2" type="ORF">BXY58_3256</name>
    <name evidence="1" type="ORF">GCM10007332_31470</name>
</gene>
<dbReference type="Proteomes" id="UP000285906">
    <property type="component" value="Unassembled WGS sequence"/>
</dbReference>
<dbReference type="OrthoDB" id="287704at2"/>
<dbReference type="Proteomes" id="UP000658202">
    <property type="component" value="Unassembled WGS sequence"/>
</dbReference>
<dbReference type="AlphaFoldDB" id="A0A420CMD6"/>